<comment type="caution">
    <text evidence="1">The sequence shown here is derived from an EMBL/GenBank/DDBJ whole genome shotgun (WGS) entry which is preliminary data.</text>
</comment>
<sequence>MANVRFEVYFDEKFIDAIDNELDNDDIHFQDFLRFCKKFHGGEVEIFTDLPIEEISSKRKTSRISNNIVSSGTLNTNSLPNLNQQVTLDNFYSNTTGYKLFFLERDDINDLRRNFGLLYFNSTLLLRDWKYFSAEREDLCLPITNEPECSPRFDSWNYLQKFPHPINSIIICDRYILQDKRSFRSNLFEILKQLRFRNLLKTQIEILIISELANPRQSIDIEDYGNTIKDQLRNFHGIRDIKINLVKLIVDESNQGKFYREHGRSLITNYWYMNPQNSFNFFKYNNSTGALNLTVEDNMDFRFVFRKDVRNLLKARLRIFKDTTDNIEDTQTQKRIYGYPEITKKSRLLPMEN</sequence>
<protein>
    <submittedName>
        <fullName evidence="1">Uncharacterized protein</fullName>
    </submittedName>
</protein>
<name>A0A4V2Z3X7_9BACT</name>
<gene>
    <name evidence="1" type="ORF">E0F88_18785</name>
</gene>
<organism evidence="1 2">
    <name type="scientific">Dyadobacter psychrotolerans</name>
    <dbReference type="NCBI Taxonomy" id="2541721"/>
    <lineage>
        <taxon>Bacteria</taxon>
        <taxon>Pseudomonadati</taxon>
        <taxon>Bacteroidota</taxon>
        <taxon>Cytophagia</taxon>
        <taxon>Cytophagales</taxon>
        <taxon>Spirosomataceae</taxon>
        <taxon>Dyadobacter</taxon>
    </lineage>
</organism>
<reference evidence="1 2" key="1">
    <citation type="submission" date="2019-03" db="EMBL/GenBank/DDBJ databases">
        <title>Dyadobacter AR-3-6 sp. nov., isolated from arctic soil.</title>
        <authorList>
            <person name="Chaudhary D.K."/>
        </authorList>
    </citation>
    <scope>NUCLEOTIDE SEQUENCE [LARGE SCALE GENOMIC DNA]</scope>
    <source>
        <strain evidence="1 2">AR-3-6</strain>
    </source>
</reference>
<dbReference type="AlphaFoldDB" id="A0A4V2Z3X7"/>
<proteinExistence type="predicted"/>
<dbReference type="EMBL" id="SMFL01000006">
    <property type="protein sequence ID" value="TDE13928.1"/>
    <property type="molecule type" value="Genomic_DNA"/>
</dbReference>
<dbReference type="RefSeq" id="WP_131959803.1">
    <property type="nucleotide sequence ID" value="NZ_SMFL01000006.1"/>
</dbReference>
<dbReference type="Proteomes" id="UP000294850">
    <property type="component" value="Unassembled WGS sequence"/>
</dbReference>
<evidence type="ECO:0000313" key="2">
    <source>
        <dbReference type="Proteomes" id="UP000294850"/>
    </source>
</evidence>
<dbReference type="OrthoDB" id="1429235at2"/>
<evidence type="ECO:0000313" key="1">
    <source>
        <dbReference type="EMBL" id="TDE13928.1"/>
    </source>
</evidence>
<keyword evidence="2" id="KW-1185">Reference proteome</keyword>
<accession>A0A4V2Z3X7</accession>